<dbReference type="RefSeq" id="WP_169927323.1">
    <property type="nucleotide sequence ID" value="NZ_CP012333.1"/>
</dbReference>
<feature type="chain" id="PRO_5005466083" evidence="1">
    <location>
        <begin position="30"/>
        <end position="445"/>
    </location>
</feature>
<dbReference type="PANTHER" id="PTHR45982:SF1">
    <property type="entry name" value="REGULATOR OF CHROMOSOME CONDENSATION"/>
    <property type="match status" value="1"/>
</dbReference>
<dbReference type="PROSITE" id="PS51257">
    <property type="entry name" value="PROKAR_LIPOPROTEIN"/>
    <property type="match status" value="1"/>
</dbReference>
<dbReference type="STRING" id="1391654.AKJ09_01488"/>
<proteinExistence type="predicted"/>
<dbReference type="PRINTS" id="PR00633">
    <property type="entry name" value="RCCNDNSATION"/>
</dbReference>
<protein>
    <submittedName>
        <fullName evidence="2">BNR repeat domain protein</fullName>
    </submittedName>
</protein>
<dbReference type="GO" id="GO:0005085">
    <property type="term" value="F:guanyl-nucleotide exchange factor activity"/>
    <property type="evidence" value="ECO:0007669"/>
    <property type="project" value="TreeGrafter"/>
</dbReference>
<dbReference type="AlphaFoldDB" id="A0A0K1PNX9"/>
<dbReference type="Pfam" id="PF00415">
    <property type="entry name" value="RCC1"/>
    <property type="match status" value="1"/>
</dbReference>
<keyword evidence="3" id="KW-1185">Reference proteome</keyword>
<dbReference type="EMBL" id="CP012333">
    <property type="protein sequence ID" value="AKU94824.1"/>
    <property type="molecule type" value="Genomic_DNA"/>
</dbReference>
<organism evidence="2 3">
    <name type="scientific">Labilithrix luteola</name>
    <dbReference type="NCBI Taxonomy" id="1391654"/>
    <lineage>
        <taxon>Bacteria</taxon>
        <taxon>Pseudomonadati</taxon>
        <taxon>Myxococcota</taxon>
        <taxon>Polyangia</taxon>
        <taxon>Polyangiales</taxon>
        <taxon>Labilitrichaceae</taxon>
        <taxon>Labilithrix</taxon>
    </lineage>
</organism>
<reference evidence="2 3" key="1">
    <citation type="submission" date="2015-08" db="EMBL/GenBank/DDBJ databases">
        <authorList>
            <person name="Babu N.S."/>
            <person name="Beckwith C.J."/>
            <person name="Beseler K.G."/>
            <person name="Brison A."/>
            <person name="Carone J.V."/>
            <person name="Caskin T.P."/>
            <person name="Diamond M."/>
            <person name="Durham M.E."/>
            <person name="Foxe J.M."/>
            <person name="Go M."/>
            <person name="Henderson B.A."/>
            <person name="Jones I.B."/>
            <person name="McGettigan J.A."/>
            <person name="Micheletti S.J."/>
            <person name="Nasrallah M.E."/>
            <person name="Ortiz D."/>
            <person name="Piller C.R."/>
            <person name="Privatt S.R."/>
            <person name="Schneider S.L."/>
            <person name="Sharp S."/>
            <person name="Smith T.C."/>
            <person name="Stanton J.D."/>
            <person name="Ullery H.E."/>
            <person name="Wilson R.J."/>
            <person name="Serrano M.G."/>
            <person name="Buck G."/>
            <person name="Lee V."/>
            <person name="Wang Y."/>
            <person name="Carvalho R."/>
            <person name="Voegtly L."/>
            <person name="Shi R."/>
            <person name="Duckworth R."/>
            <person name="Johnson A."/>
            <person name="Loviza R."/>
            <person name="Walstead R."/>
            <person name="Shah Z."/>
            <person name="Kiflezghi M."/>
            <person name="Wade K."/>
            <person name="Ball S.L."/>
            <person name="Bradley K.W."/>
            <person name="Asai D.J."/>
            <person name="Bowman C.A."/>
            <person name="Russell D.A."/>
            <person name="Pope W.H."/>
            <person name="Jacobs-Sera D."/>
            <person name="Hendrix R.W."/>
            <person name="Hatfull G.F."/>
        </authorList>
    </citation>
    <scope>NUCLEOTIDE SEQUENCE [LARGE SCALE GENOMIC DNA]</scope>
    <source>
        <strain evidence="2 3">DSM 27648</strain>
    </source>
</reference>
<dbReference type="SUPFAM" id="SSF50985">
    <property type="entry name" value="RCC1/BLIP-II"/>
    <property type="match status" value="2"/>
</dbReference>
<keyword evidence="1" id="KW-0732">Signal</keyword>
<dbReference type="InterPro" id="IPR051553">
    <property type="entry name" value="Ran_GTPase-activating"/>
</dbReference>
<dbReference type="Pfam" id="PF13540">
    <property type="entry name" value="RCC1_2"/>
    <property type="match status" value="3"/>
</dbReference>
<evidence type="ECO:0000313" key="2">
    <source>
        <dbReference type="EMBL" id="AKU94824.1"/>
    </source>
</evidence>
<dbReference type="KEGG" id="llu:AKJ09_01488"/>
<dbReference type="Proteomes" id="UP000064967">
    <property type="component" value="Chromosome"/>
</dbReference>
<feature type="signal peptide" evidence="1">
    <location>
        <begin position="1"/>
        <end position="29"/>
    </location>
</feature>
<dbReference type="GO" id="GO:0005737">
    <property type="term" value="C:cytoplasm"/>
    <property type="evidence" value="ECO:0007669"/>
    <property type="project" value="TreeGrafter"/>
</dbReference>
<sequence>MKRRARTFLFSTTALGVGVLVLLACGDNASEPRDRFEVPEAASDGTTAVLPNTSTDSGAVEAGIADARVPYDGAESPGVECDASPCIVRLVGGQQHYCGVLSDGTARCWGNPAFAGASADPLDAGPDAAPGATPVVVEGVKDIVDIAATADRTCAVTKDGGVDCWGADSPTPTRIAVPTKSGQAARIAVSSTQGDGTRVTCAVSPDGEPVCWGVGIYLLESDPRVPFVLGGKVRDVVLPWSSATWSLTVTGFVVDEQGKLLSWGGMAEGTLGRETTEFVDYTPRPVFGISAVRSVSSAFGHACAVTVDGRLFCWGAAGEAMLGVGYVSDEKLPVEVAFPPTTWPTEVSASHTHSCVRLTDGTVRCWGGKNRFGERATDAQDYVYTPALAEGTPEDVVSVATGSYSTCVLTRAGAVWCWGYNAAGQLGRGMRDEERHPSPTPVVFP</sequence>
<dbReference type="InterPro" id="IPR009091">
    <property type="entry name" value="RCC1/BLIP-II"/>
</dbReference>
<evidence type="ECO:0000256" key="1">
    <source>
        <dbReference type="SAM" id="SignalP"/>
    </source>
</evidence>
<dbReference type="InterPro" id="IPR000408">
    <property type="entry name" value="Reg_chr_condens"/>
</dbReference>
<gene>
    <name evidence="2" type="ORF">AKJ09_01488</name>
</gene>
<name>A0A0K1PNX9_9BACT</name>
<accession>A0A0K1PNX9</accession>
<dbReference type="Gene3D" id="2.130.10.30">
    <property type="entry name" value="Regulator of chromosome condensation 1/beta-lactamase-inhibitor protein II"/>
    <property type="match status" value="2"/>
</dbReference>
<dbReference type="PROSITE" id="PS50012">
    <property type="entry name" value="RCC1_3"/>
    <property type="match status" value="4"/>
</dbReference>
<evidence type="ECO:0000313" key="3">
    <source>
        <dbReference type="Proteomes" id="UP000064967"/>
    </source>
</evidence>
<dbReference type="PANTHER" id="PTHR45982">
    <property type="entry name" value="REGULATOR OF CHROMOSOME CONDENSATION"/>
    <property type="match status" value="1"/>
</dbReference>